<dbReference type="RefSeq" id="WP_005938918.1">
    <property type="nucleotide sequence ID" value="NZ_ATVK01000009.1"/>
</dbReference>
<evidence type="ECO:0000256" key="6">
    <source>
        <dbReference type="SAM" id="Phobius"/>
    </source>
</evidence>
<comment type="subcellular location">
    <subcellularLocation>
        <location evidence="1">Cell membrane</location>
        <topology evidence="1">Multi-pass membrane protein</topology>
    </subcellularLocation>
</comment>
<proteinExistence type="predicted"/>
<keyword evidence="5 6" id="KW-0472">Membrane</keyword>
<protein>
    <submittedName>
        <fullName evidence="8">Putative competence protein ComEC</fullName>
    </submittedName>
</protein>
<dbReference type="STRING" id="1121927.GOHSU_17_00190"/>
<evidence type="ECO:0000313" key="8">
    <source>
        <dbReference type="EMBL" id="GAC57215.1"/>
    </source>
</evidence>
<evidence type="ECO:0000256" key="3">
    <source>
        <dbReference type="ARBA" id="ARBA00022692"/>
    </source>
</evidence>
<dbReference type="InterPro" id="IPR004477">
    <property type="entry name" value="ComEC_N"/>
</dbReference>
<evidence type="ECO:0000313" key="9">
    <source>
        <dbReference type="Proteomes" id="UP000053405"/>
    </source>
</evidence>
<feature type="transmembrane region" description="Helical" evidence="6">
    <location>
        <begin position="398"/>
        <end position="421"/>
    </location>
</feature>
<dbReference type="OrthoDB" id="7177610at2"/>
<feature type="transmembrane region" description="Helical" evidence="6">
    <location>
        <begin position="310"/>
        <end position="328"/>
    </location>
</feature>
<keyword evidence="2" id="KW-1003">Cell membrane</keyword>
<dbReference type="PANTHER" id="PTHR30619">
    <property type="entry name" value="DNA INTERNALIZATION/COMPETENCE PROTEIN COMEC/REC2"/>
    <property type="match status" value="1"/>
</dbReference>
<evidence type="ECO:0000259" key="7">
    <source>
        <dbReference type="Pfam" id="PF03772"/>
    </source>
</evidence>
<sequence length="498" mass="51494">MTDLRLAGPALACWGTIAAALCLPLTVTWILTACWTVGALGAWLLIRVRPATVAAAGVLGLCGIAAASAIICAIRIAGAEQAPVRELAGTPELTLRVSGDPVVFARQGGARLPVQVLEADGWRQRTVNASLMLRSSQMFDAVPGQQIAVRVRVRPPPSTLGDRLLAARLTAVEEPTVIAPAPVWQRWAGAVRTRLQLTAARALPPRAAGLFPGLILGDTTRLEPELRENFRAASLTHLVAVSGANFSLVCGAVVLGLRLAGASTRVTVALGLASMVGFVILVRPTDSVLRAAVMGGVGLLGALAARRAQALPALGAAIIVVLLFWPQMALAPGFALSVVATLGLVLWAAPLRQAMTRRGMPEPLAVLLAMTLAAQILTTPLVIAVSGQLSLVAVPANLLAAPVIGVIALLGTGAAVIGALGPPGGPGALAAEWLIRATGPEMWWLLTVADRLGGPRWSAPEVPGWQAAVVVTLLGVFGVAAWRARRRPRRASASRDTD</sequence>
<evidence type="ECO:0000256" key="5">
    <source>
        <dbReference type="ARBA" id="ARBA00023136"/>
    </source>
</evidence>
<feature type="transmembrane region" description="Helical" evidence="6">
    <location>
        <begin position="288"/>
        <end position="305"/>
    </location>
</feature>
<organism evidence="8 9">
    <name type="scientific">Gordonia hirsuta DSM 44140 = NBRC 16056</name>
    <dbReference type="NCBI Taxonomy" id="1121927"/>
    <lineage>
        <taxon>Bacteria</taxon>
        <taxon>Bacillati</taxon>
        <taxon>Actinomycetota</taxon>
        <taxon>Actinomycetes</taxon>
        <taxon>Mycobacteriales</taxon>
        <taxon>Gordoniaceae</taxon>
        <taxon>Gordonia</taxon>
    </lineage>
</organism>
<keyword evidence="3 6" id="KW-0812">Transmembrane</keyword>
<keyword evidence="9" id="KW-1185">Reference proteome</keyword>
<reference evidence="8 9" key="1">
    <citation type="submission" date="2012-12" db="EMBL/GenBank/DDBJ databases">
        <title>Whole genome shotgun sequence of Gordonia hirsuta NBRC 16056.</title>
        <authorList>
            <person name="Isaki-Nakamura S."/>
            <person name="Hosoyama A."/>
            <person name="Tsuchikane K."/>
            <person name="Katsumata H."/>
            <person name="Baba S."/>
            <person name="Yamazaki S."/>
            <person name="Fujita N."/>
        </authorList>
    </citation>
    <scope>NUCLEOTIDE SEQUENCE [LARGE SCALE GENOMIC DNA]</scope>
    <source>
        <strain evidence="8 9">NBRC 16056</strain>
    </source>
</reference>
<dbReference type="eggNOG" id="COG0658">
    <property type="taxonomic scope" value="Bacteria"/>
</dbReference>
<evidence type="ECO:0000256" key="1">
    <source>
        <dbReference type="ARBA" id="ARBA00004651"/>
    </source>
</evidence>
<accession>L7L7T0</accession>
<feature type="transmembrane region" description="Helical" evidence="6">
    <location>
        <begin position="264"/>
        <end position="282"/>
    </location>
</feature>
<evidence type="ECO:0000256" key="4">
    <source>
        <dbReference type="ARBA" id="ARBA00022989"/>
    </source>
</evidence>
<dbReference type="GO" id="GO:0005886">
    <property type="term" value="C:plasma membrane"/>
    <property type="evidence" value="ECO:0007669"/>
    <property type="project" value="UniProtKB-SubCell"/>
</dbReference>
<keyword evidence="4 6" id="KW-1133">Transmembrane helix</keyword>
<feature type="transmembrane region" description="Helical" evidence="6">
    <location>
        <begin position="334"/>
        <end position="352"/>
    </location>
</feature>
<dbReference type="Proteomes" id="UP000053405">
    <property type="component" value="Unassembled WGS sequence"/>
</dbReference>
<gene>
    <name evidence="8" type="ORF">GOHSU_17_00190</name>
</gene>
<feature type="transmembrane region" description="Helical" evidence="6">
    <location>
        <begin position="53"/>
        <end position="77"/>
    </location>
</feature>
<dbReference type="PANTHER" id="PTHR30619:SF7">
    <property type="entry name" value="BETA-LACTAMASE DOMAIN PROTEIN"/>
    <property type="match status" value="1"/>
</dbReference>
<dbReference type="AlphaFoldDB" id="L7L7T0"/>
<feature type="transmembrane region" description="Helical" evidence="6">
    <location>
        <begin position="464"/>
        <end position="482"/>
    </location>
</feature>
<dbReference type="NCBIfam" id="TIGR00360">
    <property type="entry name" value="ComEC_N-term"/>
    <property type="match status" value="1"/>
</dbReference>
<feature type="transmembrane region" description="Helical" evidence="6">
    <location>
        <begin position="235"/>
        <end position="257"/>
    </location>
</feature>
<feature type="domain" description="ComEC/Rec2-related protein" evidence="7">
    <location>
        <begin position="214"/>
        <end position="485"/>
    </location>
</feature>
<dbReference type="Pfam" id="PF03772">
    <property type="entry name" value="Competence"/>
    <property type="match status" value="1"/>
</dbReference>
<dbReference type="EMBL" id="BANT01000017">
    <property type="protein sequence ID" value="GAC57215.1"/>
    <property type="molecule type" value="Genomic_DNA"/>
</dbReference>
<name>L7L7T0_9ACTN</name>
<evidence type="ECO:0000256" key="2">
    <source>
        <dbReference type="ARBA" id="ARBA00022475"/>
    </source>
</evidence>
<comment type="caution">
    <text evidence="8">The sequence shown here is derived from an EMBL/GenBank/DDBJ whole genome shotgun (WGS) entry which is preliminary data.</text>
</comment>
<dbReference type="InterPro" id="IPR052159">
    <property type="entry name" value="Competence_DNA_uptake"/>
</dbReference>
<feature type="transmembrane region" description="Helical" evidence="6">
    <location>
        <begin position="364"/>
        <end position="386"/>
    </location>
</feature>
<dbReference type="PROSITE" id="PS51257">
    <property type="entry name" value="PROKAR_LIPOPROTEIN"/>
    <property type="match status" value="1"/>
</dbReference>